<feature type="domain" description="DUF6534" evidence="2">
    <location>
        <begin position="33"/>
        <end position="119"/>
    </location>
</feature>
<keyword evidence="4" id="KW-1185">Reference proteome</keyword>
<proteinExistence type="predicted"/>
<name>A0A5C3LYE8_9AGAR</name>
<reference evidence="3 4" key="1">
    <citation type="journal article" date="2019" name="Nat. Ecol. Evol.">
        <title>Megaphylogeny resolves global patterns of mushroom evolution.</title>
        <authorList>
            <person name="Varga T."/>
            <person name="Krizsan K."/>
            <person name="Foldi C."/>
            <person name="Dima B."/>
            <person name="Sanchez-Garcia M."/>
            <person name="Sanchez-Ramirez S."/>
            <person name="Szollosi G.J."/>
            <person name="Szarkandi J.G."/>
            <person name="Papp V."/>
            <person name="Albert L."/>
            <person name="Andreopoulos W."/>
            <person name="Angelini C."/>
            <person name="Antonin V."/>
            <person name="Barry K.W."/>
            <person name="Bougher N.L."/>
            <person name="Buchanan P."/>
            <person name="Buyck B."/>
            <person name="Bense V."/>
            <person name="Catcheside P."/>
            <person name="Chovatia M."/>
            <person name="Cooper J."/>
            <person name="Damon W."/>
            <person name="Desjardin D."/>
            <person name="Finy P."/>
            <person name="Geml J."/>
            <person name="Haridas S."/>
            <person name="Hughes K."/>
            <person name="Justo A."/>
            <person name="Karasinski D."/>
            <person name="Kautmanova I."/>
            <person name="Kiss B."/>
            <person name="Kocsube S."/>
            <person name="Kotiranta H."/>
            <person name="LaButti K.M."/>
            <person name="Lechner B.E."/>
            <person name="Liimatainen K."/>
            <person name="Lipzen A."/>
            <person name="Lukacs Z."/>
            <person name="Mihaltcheva S."/>
            <person name="Morgado L.N."/>
            <person name="Niskanen T."/>
            <person name="Noordeloos M.E."/>
            <person name="Ohm R.A."/>
            <person name="Ortiz-Santana B."/>
            <person name="Ovrebo C."/>
            <person name="Racz N."/>
            <person name="Riley R."/>
            <person name="Savchenko A."/>
            <person name="Shiryaev A."/>
            <person name="Soop K."/>
            <person name="Spirin V."/>
            <person name="Szebenyi C."/>
            <person name="Tomsovsky M."/>
            <person name="Tulloss R.E."/>
            <person name="Uehling J."/>
            <person name="Grigoriev I.V."/>
            <person name="Vagvolgyi C."/>
            <person name="Papp T."/>
            <person name="Martin F.M."/>
            <person name="Miettinen O."/>
            <person name="Hibbett D.S."/>
            <person name="Nagy L.G."/>
        </authorList>
    </citation>
    <scope>NUCLEOTIDE SEQUENCE [LARGE SCALE GENOMIC DNA]</scope>
    <source>
        <strain evidence="3 4">CBS 166.37</strain>
    </source>
</reference>
<evidence type="ECO:0000256" key="1">
    <source>
        <dbReference type="SAM" id="Phobius"/>
    </source>
</evidence>
<keyword evidence="1" id="KW-1133">Transmembrane helix</keyword>
<protein>
    <recommendedName>
        <fullName evidence="2">DUF6534 domain-containing protein</fullName>
    </recommendedName>
</protein>
<dbReference type="OrthoDB" id="3070057at2759"/>
<gene>
    <name evidence="3" type="ORF">BDQ12DRAFT_159965</name>
</gene>
<dbReference type="Proteomes" id="UP000308652">
    <property type="component" value="Unassembled WGS sequence"/>
</dbReference>
<feature type="transmembrane region" description="Helical" evidence="1">
    <location>
        <begin position="31"/>
        <end position="48"/>
    </location>
</feature>
<dbReference type="InterPro" id="IPR045339">
    <property type="entry name" value="DUF6534"/>
</dbReference>
<dbReference type="Pfam" id="PF20152">
    <property type="entry name" value="DUF6534"/>
    <property type="match status" value="1"/>
</dbReference>
<evidence type="ECO:0000259" key="2">
    <source>
        <dbReference type="Pfam" id="PF20152"/>
    </source>
</evidence>
<dbReference type="PANTHER" id="PTHR40465">
    <property type="entry name" value="CHROMOSOME 1, WHOLE GENOME SHOTGUN SEQUENCE"/>
    <property type="match status" value="1"/>
</dbReference>
<accession>A0A5C3LYE8</accession>
<organism evidence="3 4">
    <name type="scientific">Crucibulum laeve</name>
    <dbReference type="NCBI Taxonomy" id="68775"/>
    <lineage>
        <taxon>Eukaryota</taxon>
        <taxon>Fungi</taxon>
        <taxon>Dikarya</taxon>
        <taxon>Basidiomycota</taxon>
        <taxon>Agaricomycotina</taxon>
        <taxon>Agaricomycetes</taxon>
        <taxon>Agaricomycetidae</taxon>
        <taxon>Agaricales</taxon>
        <taxon>Agaricineae</taxon>
        <taxon>Nidulariaceae</taxon>
        <taxon>Crucibulum</taxon>
    </lineage>
</organism>
<evidence type="ECO:0000313" key="3">
    <source>
        <dbReference type="EMBL" id="TFK37423.1"/>
    </source>
</evidence>
<dbReference type="AlphaFoldDB" id="A0A5C3LYE8"/>
<dbReference type="EMBL" id="ML213608">
    <property type="protein sequence ID" value="TFK37423.1"/>
    <property type="molecule type" value="Genomic_DNA"/>
</dbReference>
<feature type="transmembrane region" description="Helical" evidence="1">
    <location>
        <begin position="69"/>
        <end position="89"/>
    </location>
</feature>
<sequence length="170" mass="18747">MIGGVTYKTGKTFTYAESSFKMRVAVGLRDGGSTLCDVLIAGYMWYYLSRRSEGIMKRTEKLVSRIIRLCIVTGTITALVAALELALYFGIMEGYYLMPGTLLGNLYSNSMMVMLNNRMEINGGRNSDEEMGTDANFAFRMQVTSTIQEMVSPSIGANTAPYLQSKNGTC</sequence>
<feature type="transmembrane region" description="Helical" evidence="1">
    <location>
        <begin position="95"/>
        <end position="115"/>
    </location>
</feature>
<evidence type="ECO:0000313" key="4">
    <source>
        <dbReference type="Proteomes" id="UP000308652"/>
    </source>
</evidence>
<dbReference type="PANTHER" id="PTHR40465:SF1">
    <property type="entry name" value="DUF6534 DOMAIN-CONTAINING PROTEIN"/>
    <property type="match status" value="1"/>
</dbReference>
<keyword evidence="1" id="KW-0472">Membrane</keyword>
<keyword evidence="1" id="KW-0812">Transmembrane</keyword>